<dbReference type="SUPFAM" id="SSF56112">
    <property type="entry name" value="Protein kinase-like (PK-like)"/>
    <property type="match status" value="1"/>
</dbReference>
<dbReference type="Gene3D" id="1.10.1070.11">
    <property type="entry name" value="Phosphatidylinositol 3-/4-kinase, catalytic domain"/>
    <property type="match status" value="1"/>
</dbReference>
<keyword evidence="3" id="KW-0227">DNA damage</keyword>
<dbReference type="InterPro" id="IPR000403">
    <property type="entry name" value="PI3/4_kinase_cat_dom"/>
</dbReference>
<name>A0AAV5D629_ELECO</name>
<evidence type="ECO:0000256" key="5">
    <source>
        <dbReference type="ARBA" id="ARBA00047899"/>
    </source>
</evidence>
<dbReference type="InterPro" id="IPR003152">
    <property type="entry name" value="FATC_dom"/>
</dbReference>
<evidence type="ECO:0000259" key="6">
    <source>
        <dbReference type="PROSITE" id="PS50290"/>
    </source>
</evidence>
<dbReference type="PANTHER" id="PTHR37079:SF4">
    <property type="entry name" value="SERINE_THREONINE-PROTEIN KINASE ATM"/>
    <property type="match status" value="1"/>
</dbReference>
<reference evidence="9" key="1">
    <citation type="journal article" date="2018" name="DNA Res.">
        <title>Multiple hybrid de novo genome assembly of finger millet, an orphan allotetraploid crop.</title>
        <authorList>
            <person name="Hatakeyama M."/>
            <person name="Aluri S."/>
            <person name="Balachadran M.T."/>
            <person name="Sivarajan S.R."/>
            <person name="Patrignani A."/>
            <person name="Gruter S."/>
            <person name="Poveda L."/>
            <person name="Shimizu-Inatsugi R."/>
            <person name="Baeten J."/>
            <person name="Francoijs K.J."/>
            <person name="Nataraja K.N."/>
            <person name="Reddy Y.A.N."/>
            <person name="Phadnis S."/>
            <person name="Ravikumar R.L."/>
            <person name="Schlapbach R."/>
            <person name="Sreeman S.M."/>
            <person name="Shimizu K.K."/>
        </authorList>
    </citation>
    <scope>NUCLEOTIDE SEQUENCE</scope>
</reference>
<feature type="domain" description="PI3K/PI4K catalytic" evidence="6">
    <location>
        <begin position="789"/>
        <end position="1091"/>
    </location>
</feature>
<dbReference type="InterPro" id="IPR014009">
    <property type="entry name" value="PIK_FAT"/>
</dbReference>
<dbReference type="InterPro" id="IPR011009">
    <property type="entry name" value="Kinase-like_dom_sf"/>
</dbReference>
<comment type="subcellular location">
    <subcellularLocation>
        <location evidence="1">Nucleus</location>
    </subcellularLocation>
</comment>
<evidence type="ECO:0000256" key="4">
    <source>
        <dbReference type="ARBA" id="ARBA00023242"/>
    </source>
</evidence>
<dbReference type="PROSITE" id="PS51189">
    <property type="entry name" value="FAT"/>
    <property type="match status" value="1"/>
</dbReference>
<dbReference type="GO" id="GO:0006974">
    <property type="term" value="P:DNA damage response"/>
    <property type="evidence" value="ECO:0007669"/>
    <property type="project" value="UniProtKB-KW"/>
</dbReference>
<proteinExistence type="predicted"/>
<evidence type="ECO:0000313" key="9">
    <source>
        <dbReference type="EMBL" id="GJN06077.1"/>
    </source>
</evidence>
<keyword evidence="2" id="KW-0418">Kinase</keyword>
<dbReference type="Pfam" id="PF00454">
    <property type="entry name" value="PI3_PI4_kinase"/>
    <property type="match status" value="1"/>
</dbReference>
<dbReference type="AlphaFoldDB" id="A0AAV5D629"/>
<comment type="catalytic activity">
    <reaction evidence="5">
        <text>L-threonyl-[protein] + ATP = O-phospho-L-threonyl-[protein] + ADP + H(+)</text>
        <dbReference type="Rhea" id="RHEA:46608"/>
        <dbReference type="Rhea" id="RHEA-COMP:11060"/>
        <dbReference type="Rhea" id="RHEA-COMP:11605"/>
        <dbReference type="ChEBI" id="CHEBI:15378"/>
        <dbReference type="ChEBI" id="CHEBI:30013"/>
        <dbReference type="ChEBI" id="CHEBI:30616"/>
        <dbReference type="ChEBI" id="CHEBI:61977"/>
        <dbReference type="ChEBI" id="CHEBI:456216"/>
        <dbReference type="EC" id="2.7.11.1"/>
    </reaction>
</comment>
<dbReference type="InterPro" id="IPR038980">
    <property type="entry name" value="ATM_plant"/>
</dbReference>
<evidence type="ECO:0000259" key="7">
    <source>
        <dbReference type="PROSITE" id="PS51189"/>
    </source>
</evidence>
<evidence type="ECO:0000259" key="8">
    <source>
        <dbReference type="PROSITE" id="PS51190"/>
    </source>
</evidence>
<feature type="domain" description="FAT" evidence="7">
    <location>
        <begin position="113"/>
        <end position="734"/>
    </location>
</feature>
<dbReference type="SMART" id="SM01343">
    <property type="entry name" value="FATC"/>
    <property type="match status" value="1"/>
</dbReference>
<comment type="caution">
    <text evidence="9">The sequence shown here is derived from an EMBL/GenBank/DDBJ whole genome shotgun (WGS) entry which is preliminary data.</text>
</comment>
<dbReference type="PROSITE" id="PS51190">
    <property type="entry name" value="FATC"/>
    <property type="match status" value="1"/>
</dbReference>
<organism evidence="9 10">
    <name type="scientific">Eleusine coracana subsp. coracana</name>
    <dbReference type="NCBI Taxonomy" id="191504"/>
    <lineage>
        <taxon>Eukaryota</taxon>
        <taxon>Viridiplantae</taxon>
        <taxon>Streptophyta</taxon>
        <taxon>Embryophyta</taxon>
        <taxon>Tracheophyta</taxon>
        <taxon>Spermatophyta</taxon>
        <taxon>Magnoliopsida</taxon>
        <taxon>Liliopsida</taxon>
        <taxon>Poales</taxon>
        <taxon>Poaceae</taxon>
        <taxon>PACMAD clade</taxon>
        <taxon>Chloridoideae</taxon>
        <taxon>Cynodonteae</taxon>
        <taxon>Eleusininae</taxon>
        <taxon>Eleusine</taxon>
    </lineage>
</organism>
<dbReference type="Proteomes" id="UP001054889">
    <property type="component" value="Unassembled WGS sequence"/>
</dbReference>
<dbReference type="PANTHER" id="PTHR37079">
    <property type="entry name" value="SERINE/THREONINE-PROTEIN KINASE ATM"/>
    <property type="match status" value="1"/>
</dbReference>
<dbReference type="EMBL" id="BQKI01000012">
    <property type="protein sequence ID" value="GJN06077.1"/>
    <property type="molecule type" value="Genomic_DNA"/>
</dbReference>
<dbReference type="GO" id="GO:0004674">
    <property type="term" value="F:protein serine/threonine kinase activity"/>
    <property type="evidence" value="ECO:0007669"/>
    <property type="project" value="UniProtKB-KW"/>
</dbReference>
<evidence type="ECO:0000256" key="1">
    <source>
        <dbReference type="ARBA" id="ARBA00004123"/>
    </source>
</evidence>
<gene>
    <name evidence="9" type="primary">ga23764</name>
    <name evidence="9" type="ORF">PR202_ga23764</name>
</gene>
<evidence type="ECO:0008006" key="11">
    <source>
        <dbReference type="Google" id="ProtNLM"/>
    </source>
</evidence>
<feature type="domain" description="FATC" evidence="8">
    <location>
        <begin position="1071"/>
        <end position="1103"/>
    </location>
</feature>
<accession>A0AAV5D629</accession>
<keyword evidence="10" id="KW-1185">Reference proteome</keyword>
<dbReference type="SMART" id="SM00146">
    <property type="entry name" value="PI3Kc"/>
    <property type="match status" value="1"/>
</dbReference>
<dbReference type="Pfam" id="PF02260">
    <property type="entry name" value="FATC"/>
    <property type="match status" value="1"/>
</dbReference>
<evidence type="ECO:0000256" key="2">
    <source>
        <dbReference type="ARBA" id="ARBA00022527"/>
    </source>
</evidence>
<keyword evidence="2" id="KW-0723">Serine/threonine-protein kinase</keyword>
<protein>
    <recommendedName>
        <fullName evidence="11">Non-specific serine/threonine protein kinase</fullName>
    </recommendedName>
</protein>
<evidence type="ECO:0000313" key="10">
    <source>
        <dbReference type="Proteomes" id="UP001054889"/>
    </source>
</evidence>
<dbReference type="GO" id="GO:0005634">
    <property type="term" value="C:nucleus"/>
    <property type="evidence" value="ECO:0007669"/>
    <property type="project" value="UniProtKB-SubCell"/>
</dbReference>
<keyword evidence="4" id="KW-0539">Nucleus</keyword>
<evidence type="ECO:0000256" key="3">
    <source>
        <dbReference type="ARBA" id="ARBA00022763"/>
    </source>
</evidence>
<dbReference type="InterPro" id="IPR036940">
    <property type="entry name" value="PI3/4_kinase_cat_sf"/>
</dbReference>
<dbReference type="PROSITE" id="PS50290">
    <property type="entry name" value="PI3_4_KINASE_3"/>
    <property type="match status" value="1"/>
</dbReference>
<dbReference type="Gene3D" id="3.30.1010.10">
    <property type="entry name" value="Phosphatidylinositol 3-kinase Catalytic Subunit, Chain A, domain 4"/>
    <property type="match status" value="1"/>
</dbReference>
<sequence>MSIGEGANKGTATGDGPSCQGVTKGAYSAQAQDAAQDLPRGLVHGLQIFAPARLTTRMVAELFLASALVNIAGNVNSNASICGIISAKVEKIIFSDSNHLDGRSARSKSRSPAAVPSSSWNKVYWLSVDYLVTGRAASTMCEVVQHQGVSACPVHPHHAPHTNHRKPYVAELPPHIDLLVAAFTRINEPDSIYGITLANEITSQIIRHEHEGDWSSALEYYDLLVRSKPQERPCNLSGTVLTGPSVVSPRAEDKMLNWKMHKGLMRSLQKTGCSHVLDIYCEGLTHQTECFQQDAEFVDIQYEAAWRAGNWDFSFFIPYSSRSSARTRSYCLFNENLHSCLRALQNGDSEEFHVKLCQTKRDLVLALSNTSKESTKYIHTAILKLQMLDHVTMVWDLRWNAFQNQTSKSCLGTQEFSLVPTVPTGVQLRLLDKEWNFIVFQTEHNLDLFEPFLAFRRALLKALCSEEHLVKHLFQSASALRKGLRFSLAAAALYELKELCIHYDERTVPNTYFLSRLEEAKLLRAQGQHDMAISLGKYLLQKHTDKKDMADVYRSRTIIEEYLRPSVDLAEFEKSADKRYMSRQCRTLFHLAHYTYSLFKSYEERLSSSEWQAALRLRKYKGVKTDYSVKIQELQKQLALDREEAEKIQVFRLVALWFSFFSREQVVKAMIKTTKEVQSYKFIPLVYQIASRLGSSKDAQGSTNFQIALMSLLKKMAIDHPYHTIFQLLALANGDRVKDKQRNRSSFIVDMEKKVAAENLLKELSSYHGALICQMKQMVEIYIKLAELETKKEDTSKKIPLPREIRSIGQLELVPVVTATVQVDPCCRYEDGSFPHFSGLADSIMIMNGINAPKVIECLGSDGNKYRQLAKSGNDDLRQDAVVPFTPSAGVVEWVNGTVPLAEYLLGSSRSGGAHGRYGTGDWTFLQCREYMTSVGYIVGLGDRHSMNILIDQDTAEVVHIDLGVAFEQGLMLKTPERVGLCLFLQVPFRLTRDIIDGMGITGVEGVFRRCCEKTLSVMRTNKEALLTIIEELDDTDSCLDDSQEAYEGNKDAARAILRVKQKLDGYEDGEMRSVQGQVQQLIQDAVDVDRLSQMFPGWAPWL</sequence>
<keyword evidence="2" id="KW-0808">Transferase</keyword>
<reference evidence="9" key="2">
    <citation type="submission" date="2021-12" db="EMBL/GenBank/DDBJ databases">
        <title>Resequencing data analysis of finger millet.</title>
        <authorList>
            <person name="Hatakeyama M."/>
            <person name="Aluri S."/>
            <person name="Balachadran M.T."/>
            <person name="Sivarajan S.R."/>
            <person name="Poveda L."/>
            <person name="Shimizu-Inatsugi R."/>
            <person name="Schlapbach R."/>
            <person name="Sreeman S.M."/>
            <person name="Shimizu K.K."/>
        </authorList>
    </citation>
    <scope>NUCLEOTIDE SEQUENCE</scope>
</reference>